<accession>A0AA86REH0</accession>
<organism evidence="1">
    <name type="scientific">Hexamita inflata</name>
    <dbReference type="NCBI Taxonomy" id="28002"/>
    <lineage>
        <taxon>Eukaryota</taxon>
        <taxon>Metamonada</taxon>
        <taxon>Diplomonadida</taxon>
        <taxon>Hexamitidae</taxon>
        <taxon>Hexamitinae</taxon>
        <taxon>Hexamita</taxon>
    </lineage>
</organism>
<dbReference type="EMBL" id="CATOUU010001175">
    <property type="protein sequence ID" value="CAI9976919.1"/>
    <property type="molecule type" value="Genomic_DNA"/>
</dbReference>
<evidence type="ECO:0000313" key="3">
    <source>
        <dbReference type="Proteomes" id="UP001642409"/>
    </source>
</evidence>
<gene>
    <name evidence="1" type="ORF">HINF_LOCUS64564</name>
    <name evidence="2" type="ORF">HINF_LOCUS71930</name>
</gene>
<name>A0AA86REH0_9EUKA</name>
<sequence>MELHGDNSRMPRCEQTQLIKFTPMQRHIPNKQNQLKVQQIIGVDNCNCIRVDHDELFQSQLLSSSSKYSFNLPSILKPLWNSSVSRISTTVDRNSVKFFEEAKQLTLHRNSSVEYMISPHRKQILTKKLEQNIQLLVDMEKKLDFLDTQIQIIQDKTSILSQKTDQMRISFPRKLQDK</sequence>
<proteinExistence type="predicted"/>
<dbReference type="AlphaFoldDB" id="A0AA86REH0"/>
<evidence type="ECO:0000313" key="2">
    <source>
        <dbReference type="EMBL" id="CAL6102992.1"/>
    </source>
</evidence>
<comment type="caution">
    <text evidence="1">The sequence shown here is derived from an EMBL/GenBank/DDBJ whole genome shotgun (WGS) entry which is preliminary data.</text>
</comment>
<dbReference type="Proteomes" id="UP001642409">
    <property type="component" value="Unassembled WGS sequence"/>
</dbReference>
<reference evidence="1" key="1">
    <citation type="submission" date="2023-06" db="EMBL/GenBank/DDBJ databases">
        <authorList>
            <person name="Kurt Z."/>
        </authorList>
    </citation>
    <scope>NUCLEOTIDE SEQUENCE</scope>
</reference>
<evidence type="ECO:0000313" key="1">
    <source>
        <dbReference type="EMBL" id="CAI9976919.1"/>
    </source>
</evidence>
<protein>
    <submittedName>
        <fullName evidence="2">Hypothetical_protein</fullName>
    </submittedName>
</protein>
<reference evidence="2 3" key="2">
    <citation type="submission" date="2024-07" db="EMBL/GenBank/DDBJ databases">
        <authorList>
            <person name="Akdeniz Z."/>
        </authorList>
    </citation>
    <scope>NUCLEOTIDE SEQUENCE [LARGE SCALE GENOMIC DNA]</scope>
</reference>
<keyword evidence="3" id="KW-1185">Reference proteome</keyword>
<dbReference type="EMBL" id="CAXDID020000561">
    <property type="protein sequence ID" value="CAL6102992.1"/>
    <property type="molecule type" value="Genomic_DNA"/>
</dbReference>